<reference evidence="1 2" key="1">
    <citation type="submission" date="2019-06" db="EMBL/GenBank/DDBJ databases">
        <title>Sequencing the genomes of 1000 actinobacteria strains.</title>
        <authorList>
            <person name="Klenk H.-P."/>
        </authorList>
    </citation>
    <scope>NUCLEOTIDE SEQUENCE [LARGE SCALE GENOMIC DNA]</scope>
    <source>
        <strain evidence="1 2">DSM 4813</strain>
    </source>
</reference>
<dbReference type="EMBL" id="VFOS01000003">
    <property type="protein sequence ID" value="TQL58529.1"/>
    <property type="molecule type" value="Genomic_DNA"/>
</dbReference>
<evidence type="ECO:0000313" key="1">
    <source>
        <dbReference type="EMBL" id="TQL58529.1"/>
    </source>
</evidence>
<keyword evidence="2" id="KW-1185">Reference proteome</keyword>
<name>A0A542ZE13_RARFA</name>
<evidence type="ECO:0000313" key="2">
    <source>
        <dbReference type="Proteomes" id="UP000315389"/>
    </source>
</evidence>
<sequence>MTKANATKRYFAVGITKILFATTLADPEVITRAELTAALEIQDEVADISGFNTSGGTIDVPDYGRRFVAKIPGRINSEDSTLTVYADLEGDDLRKQLPRDTDGYLIFMDGGDVEDQPMDVFPVRVTSVGKVRSTGDQGFQLTIGFAITAPPAEDVEIPATA</sequence>
<dbReference type="InterPro" id="IPR058009">
    <property type="entry name" value="TTP_Phage_16"/>
</dbReference>
<dbReference type="Pfam" id="PF25595">
    <property type="entry name" value="Phage_TTP_16"/>
    <property type="match status" value="1"/>
</dbReference>
<comment type="caution">
    <text evidence="1">The sequence shown here is derived from an EMBL/GenBank/DDBJ whole genome shotgun (WGS) entry which is preliminary data.</text>
</comment>
<gene>
    <name evidence="1" type="ORF">FB461_1944</name>
</gene>
<dbReference type="AlphaFoldDB" id="A0A542ZE13"/>
<dbReference type="OrthoDB" id="3629220at2"/>
<dbReference type="RefSeq" id="WP_142121503.1">
    <property type="nucleotide sequence ID" value="NZ_BAAASV010000002.1"/>
</dbReference>
<proteinExistence type="predicted"/>
<dbReference type="Proteomes" id="UP000315389">
    <property type="component" value="Unassembled WGS sequence"/>
</dbReference>
<accession>A0A542ZE13</accession>
<protein>
    <submittedName>
        <fullName evidence="1">Uncharacterized protein</fullName>
    </submittedName>
</protein>
<organism evidence="1 2">
    <name type="scientific">Rarobacter faecitabidus</name>
    <dbReference type="NCBI Taxonomy" id="13243"/>
    <lineage>
        <taxon>Bacteria</taxon>
        <taxon>Bacillati</taxon>
        <taxon>Actinomycetota</taxon>
        <taxon>Actinomycetes</taxon>
        <taxon>Micrococcales</taxon>
        <taxon>Rarobacteraceae</taxon>
        <taxon>Rarobacter</taxon>
    </lineage>
</organism>